<organism evidence="2 3">
    <name type="scientific">Panicum virgatum</name>
    <name type="common">Blackwell switchgrass</name>
    <dbReference type="NCBI Taxonomy" id="38727"/>
    <lineage>
        <taxon>Eukaryota</taxon>
        <taxon>Viridiplantae</taxon>
        <taxon>Streptophyta</taxon>
        <taxon>Embryophyta</taxon>
        <taxon>Tracheophyta</taxon>
        <taxon>Spermatophyta</taxon>
        <taxon>Magnoliopsida</taxon>
        <taxon>Liliopsida</taxon>
        <taxon>Poales</taxon>
        <taxon>Poaceae</taxon>
        <taxon>PACMAD clade</taxon>
        <taxon>Panicoideae</taxon>
        <taxon>Panicodae</taxon>
        <taxon>Paniceae</taxon>
        <taxon>Panicinae</taxon>
        <taxon>Panicum</taxon>
        <taxon>Panicum sect. Hiantes</taxon>
    </lineage>
</organism>
<evidence type="ECO:0000313" key="3">
    <source>
        <dbReference type="Proteomes" id="UP000823388"/>
    </source>
</evidence>
<accession>A0A8T0VGZ1</accession>
<feature type="region of interest" description="Disordered" evidence="1">
    <location>
        <begin position="89"/>
        <end position="113"/>
    </location>
</feature>
<evidence type="ECO:0000313" key="2">
    <source>
        <dbReference type="EMBL" id="KAG2635522.1"/>
    </source>
</evidence>
<gene>
    <name evidence="2" type="ORF">PVAP13_2NG076800</name>
</gene>
<dbReference type="AlphaFoldDB" id="A0A8T0VGZ1"/>
<sequence>MTLLNVFKHLRCYTLPPHESRAHAGTPPRPVPHSPTRILFSDSSLCALSTSRAPNPTETSKATGSTEMSEAACGTRFAQVTVVLLHLHPRRRPNRHHQPKPLRPVTRSAFLSPDPEPNHLQGCNKGCCTAVSNIFRWILMV</sequence>
<proteinExistence type="predicted"/>
<reference evidence="2" key="1">
    <citation type="submission" date="2020-05" db="EMBL/GenBank/DDBJ databases">
        <title>WGS assembly of Panicum virgatum.</title>
        <authorList>
            <person name="Lovell J.T."/>
            <person name="Jenkins J."/>
            <person name="Shu S."/>
            <person name="Juenger T.E."/>
            <person name="Schmutz J."/>
        </authorList>
    </citation>
    <scope>NUCLEOTIDE SEQUENCE</scope>
    <source>
        <strain evidence="2">AP13</strain>
    </source>
</reference>
<evidence type="ECO:0000256" key="1">
    <source>
        <dbReference type="SAM" id="MobiDB-lite"/>
    </source>
</evidence>
<feature type="compositionally biased region" description="Basic residues" evidence="1">
    <location>
        <begin position="89"/>
        <end position="100"/>
    </location>
</feature>
<dbReference type="EMBL" id="CM029040">
    <property type="protein sequence ID" value="KAG2635522.1"/>
    <property type="molecule type" value="Genomic_DNA"/>
</dbReference>
<comment type="caution">
    <text evidence="2">The sequence shown here is derived from an EMBL/GenBank/DDBJ whole genome shotgun (WGS) entry which is preliminary data.</text>
</comment>
<keyword evidence="3" id="KW-1185">Reference proteome</keyword>
<name>A0A8T0VGZ1_PANVG</name>
<protein>
    <submittedName>
        <fullName evidence="2">Uncharacterized protein</fullName>
    </submittedName>
</protein>
<dbReference type="Proteomes" id="UP000823388">
    <property type="component" value="Chromosome 2N"/>
</dbReference>